<feature type="transmembrane region" description="Helical" evidence="5">
    <location>
        <begin position="316"/>
        <end position="337"/>
    </location>
</feature>
<feature type="domain" description="Sodium/calcium exchanger membrane region" evidence="6">
    <location>
        <begin position="252"/>
        <end position="393"/>
    </location>
</feature>
<dbReference type="OrthoDB" id="9787814at2"/>
<feature type="transmembrane region" description="Helical" evidence="5">
    <location>
        <begin position="145"/>
        <end position="165"/>
    </location>
</feature>
<feature type="transmembrane region" description="Helical" evidence="5">
    <location>
        <begin position="41"/>
        <end position="60"/>
    </location>
</feature>
<evidence type="ECO:0000313" key="7">
    <source>
        <dbReference type="EMBL" id="OKL42618.1"/>
    </source>
</evidence>
<protein>
    <submittedName>
        <fullName evidence="7">Calcium:proton antiporter</fullName>
    </submittedName>
</protein>
<dbReference type="PANTHER" id="PTHR37958">
    <property type="entry name" value="SODIUM-POTASSIUM/PROTON ANTIPORTER CHAA"/>
    <property type="match status" value="1"/>
</dbReference>
<evidence type="ECO:0000256" key="2">
    <source>
        <dbReference type="ARBA" id="ARBA00022692"/>
    </source>
</evidence>
<dbReference type="InterPro" id="IPR052946">
    <property type="entry name" value="Alkaline_pH_Ca-Antiporter"/>
</dbReference>
<evidence type="ECO:0000256" key="5">
    <source>
        <dbReference type="SAM" id="Phobius"/>
    </source>
</evidence>
<keyword evidence="8" id="KW-1185">Reference proteome</keyword>
<evidence type="ECO:0000259" key="6">
    <source>
        <dbReference type="Pfam" id="PF01699"/>
    </source>
</evidence>
<evidence type="ECO:0000256" key="4">
    <source>
        <dbReference type="ARBA" id="ARBA00023136"/>
    </source>
</evidence>
<feature type="transmembrane region" description="Helical" evidence="5">
    <location>
        <begin position="177"/>
        <end position="196"/>
    </location>
</feature>
<dbReference type="GO" id="GO:0015385">
    <property type="term" value="F:sodium:proton antiporter activity"/>
    <property type="evidence" value="ECO:0007669"/>
    <property type="project" value="TreeGrafter"/>
</dbReference>
<dbReference type="InterPro" id="IPR004837">
    <property type="entry name" value="NaCa_Exmemb"/>
</dbReference>
<organism evidence="7 8">
    <name type="scientific">Pseudovibrio exalbescens</name>
    <dbReference type="NCBI Taxonomy" id="197461"/>
    <lineage>
        <taxon>Bacteria</taxon>
        <taxon>Pseudomonadati</taxon>
        <taxon>Pseudomonadota</taxon>
        <taxon>Alphaproteobacteria</taxon>
        <taxon>Hyphomicrobiales</taxon>
        <taxon>Stappiaceae</taxon>
        <taxon>Pseudovibrio</taxon>
    </lineage>
</organism>
<feature type="transmembrane region" description="Helical" evidence="5">
    <location>
        <begin position="111"/>
        <end position="133"/>
    </location>
</feature>
<accession>A0A1U7JD47</accession>
<feature type="transmembrane region" description="Helical" evidence="5">
    <location>
        <begin position="248"/>
        <end position="265"/>
    </location>
</feature>
<proteinExistence type="predicted"/>
<dbReference type="EMBL" id="LVVZ01000041">
    <property type="protein sequence ID" value="OKL42618.1"/>
    <property type="molecule type" value="Genomic_DNA"/>
</dbReference>
<feature type="transmembrane region" description="Helical" evidence="5">
    <location>
        <begin position="375"/>
        <end position="393"/>
    </location>
</feature>
<dbReference type="PANTHER" id="PTHR37958:SF1">
    <property type="entry name" value="SODIUM-POTASSIUM_PROTON ANTIPORTER CHAA"/>
    <property type="match status" value="1"/>
</dbReference>
<evidence type="ECO:0000256" key="1">
    <source>
        <dbReference type="ARBA" id="ARBA00004141"/>
    </source>
</evidence>
<dbReference type="GO" id="GO:0005886">
    <property type="term" value="C:plasma membrane"/>
    <property type="evidence" value="ECO:0007669"/>
    <property type="project" value="TreeGrafter"/>
</dbReference>
<dbReference type="Pfam" id="PF01699">
    <property type="entry name" value="Na_Ca_ex"/>
    <property type="match status" value="2"/>
</dbReference>
<dbReference type="AlphaFoldDB" id="A0A1U7JD47"/>
<feature type="transmembrane region" description="Helical" evidence="5">
    <location>
        <begin position="277"/>
        <end position="296"/>
    </location>
</feature>
<keyword evidence="4 5" id="KW-0472">Membrane</keyword>
<dbReference type="STRING" id="197461.A3843_18395"/>
<feature type="transmembrane region" description="Helical" evidence="5">
    <location>
        <begin position="80"/>
        <end position="99"/>
    </location>
</feature>
<reference evidence="7 8" key="1">
    <citation type="submission" date="2016-03" db="EMBL/GenBank/DDBJ databases">
        <title>Genome sequence of Nesiotobacter sp. nov., a moderately halophilic alphaproteobacterium isolated from the Yellow Sea, China.</title>
        <authorList>
            <person name="Zhang G."/>
            <person name="Zhang R."/>
        </authorList>
    </citation>
    <scope>NUCLEOTIDE SEQUENCE [LARGE SCALE GENOMIC DNA]</scope>
    <source>
        <strain evidence="7 8">WB1-6</strain>
    </source>
</reference>
<dbReference type="RefSeq" id="WP_028482655.1">
    <property type="nucleotide sequence ID" value="NZ_LVVZ01000041.1"/>
</dbReference>
<sequence length="395" mass="42398">MSLPKSFITKISKERNFLVGALTAIVFYGFSEQLLGAQASIPVLILSFVWIFGAMLYGAFGVVRHAECLAVRLGEPYGTLILTLSVIGIEVSLIISIMLTGNANPTLARDTMLAVLNIVLNGLVGLSLLLGGLRHGEQPFNTQGARAYLAVLIPLATFSLILPVYTTSTSDPSLSPVQQVIFAVIIILLYAVFLAIQSKRHRSFFQQPLSDTPGIALPFLLEDSLNNESPHTAVSTHDEHGDLEVHSTSFHAVFLLLTMLPIVLLSKKLAVLVDLGIAQLSLPLALGGVLVALLVLTPEGLSSLKAALNNKVQRSINICLGSALATIGLTVPTVLLISDYLGMHIILGLKPTDMVLLILTMALSLNTFSGTRTNMLQGAVHLVLFIVYFVLIFQP</sequence>
<keyword evidence="2 5" id="KW-0812">Transmembrane</keyword>
<comment type="subcellular location">
    <subcellularLocation>
        <location evidence="1">Membrane</location>
        <topology evidence="1">Multi-pass membrane protein</topology>
    </subcellularLocation>
</comment>
<feature type="transmembrane region" description="Helical" evidence="5">
    <location>
        <begin position="343"/>
        <end position="363"/>
    </location>
</feature>
<keyword evidence="3 5" id="KW-1133">Transmembrane helix</keyword>
<evidence type="ECO:0000313" key="8">
    <source>
        <dbReference type="Proteomes" id="UP000185783"/>
    </source>
</evidence>
<gene>
    <name evidence="7" type="ORF">A3843_18395</name>
</gene>
<evidence type="ECO:0000256" key="3">
    <source>
        <dbReference type="ARBA" id="ARBA00022989"/>
    </source>
</evidence>
<comment type="caution">
    <text evidence="7">The sequence shown here is derived from an EMBL/GenBank/DDBJ whole genome shotgun (WGS) entry which is preliminary data.</text>
</comment>
<feature type="domain" description="Sodium/calcium exchanger membrane region" evidence="6">
    <location>
        <begin position="44"/>
        <end position="198"/>
    </location>
</feature>
<name>A0A1U7JD47_9HYPH</name>
<dbReference type="GO" id="GO:0015386">
    <property type="term" value="F:potassium:proton antiporter activity"/>
    <property type="evidence" value="ECO:0007669"/>
    <property type="project" value="TreeGrafter"/>
</dbReference>
<dbReference type="Proteomes" id="UP000185783">
    <property type="component" value="Unassembled WGS sequence"/>
</dbReference>